<feature type="transmembrane region" description="Helical" evidence="1">
    <location>
        <begin position="12"/>
        <end position="38"/>
    </location>
</feature>
<keyword evidence="1" id="KW-1133">Transmembrane helix</keyword>
<dbReference type="Pfam" id="PF13787">
    <property type="entry name" value="HXXEE"/>
    <property type="match status" value="1"/>
</dbReference>
<evidence type="ECO:0000313" key="3">
    <source>
        <dbReference type="Proteomes" id="UP001151088"/>
    </source>
</evidence>
<dbReference type="Proteomes" id="UP001151088">
    <property type="component" value="Unassembled WGS sequence"/>
</dbReference>
<dbReference type="RefSeq" id="WP_258733408.1">
    <property type="nucleotide sequence ID" value="NZ_JANTHZ010000006.1"/>
</dbReference>
<dbReference type="AlphaFoldDB" id="A0A9X2PJD8"/>
<keyword evidence="1" id="KW-0812">Transmembrane</keyword>
<feature type="transmembrane region" description="Helical" evidence="1">
    <location>
        <begin position="131"/>
        <end position="151"/>
    </location>
</feature>
<keyword evidence="1" id="KW-0472">Membrane</keyword>
<dbReference type="EMBL" id="JANTHZ010000006">
    <property type="protein sequence ID" value="MCS0496247.1"/>
    <property type="molecule type" value="Genomic_DNA"/>
</dbReference>
<evidence type="ECO:0000313" key="2">
    <source>
        <dbReference type="EMBL" id="MCS0496247.1"/>
    </source>
</evidence>
<keyword evidence="3" id="KW-1185">Reference proteome</keyword>
<proteinExistence type="predicted"/>
<organism evidence="2 3">
    <name type="scientific">Ancylobacter mangrovi</name>
    <dbReference type="NCBI Taxonomy" id="2972472"/>
    <lineage>
        <taxon>Bacteria</taxon>
        <taxon>Pseudomonadati</taxon>
        <taxon>Pseudomonadota</taxon>
        <taxon>Alphaproteobacteria</taxon>
        <taxon>Hyphomicrobiales</taxon>
        <taxon>Xanthobacteraceae</taxon>
        <taxon>Ancylobacter</taxon>
    </lineage>
</organism>
<comment type="caution">
    <text evidence="2">The sequence shown here is derived from an EMBL/GenBank/DDBJ whole genome shotgun (WGS) entry which is preliminary data.</text>
</comment>
<protein>
    <submittedName>
        <fullName evidence="2">HXXEE domain-containing protein</fullName>
    </submittedName>
</protein>
<dbReference type="InterPro" id="IPR025671">
    <property type="entry name" value="HXXEE"/>
</dbReference>
<evidence type="ECO:0000256" key="1">
    <source>
        <dbReference type="SAM" id="Phobius"/>
    </source>
</evidence>
<feature type="transmembrane region" description="Helical" evidence="1">
    <location>
        <begin position="157"/>
        <end position="176"/>
    </location>
</feature>
<sequence>MRDWLVGHWVAGAGFMAAALLAVVPALTLPPVVLLIFLHSPGYMIHQVEEHAGDRFRRFANTVVFDGREGLTRTAVLVVNLPVVWGLNLAAFYAALAYGLGYGLVAPYAMLVNALTHVAVGVRLRRYNPGLATSLVLFLPLSLATLFAVIATGAASLPAHLCSLAGALVLHLAIIAQVQFRLRRLPA</sequence>
<feature type="transmembrane region" description="Helical" evidence="1">
    <location>
        <begin position="75"/>
        <end position="99"/>
    </location>
</feature>
<reference evidence="2" key="1">
    <citation type="submission" date="2022-08" db="EMBL/GenBank/DDBJ databases">
        <authorList>
            <person name="Li F."/>
        </authorList>
    </citation>
    <scope>NUCLEOTIDE SEQUENCE</scope>
    <source>
        <strain evidence="2">MQZ15Z-1</strain>
    </source>
</reference>
<name>A0A9X2PJD8_9HYPH</name>
<gene>
    <name evidence="2" type="ORF">NVS89_14175</name>
</gene>
<feature type="transmembrane region" description="Helical" evidence="1">
    <location>
        <begin position="105"/>
        <end position="124"/>
    </location>
</feature>
<accession>A0A9X2PJD8</accession>